<gene>
    <name evidence="1" type="ORF">POL58_37415</name>
</gene>
<name>A0ABT5BH59_9BACT</name>
<dbReference type="EMBL" id="JAQNDN010000022">
    <property type="protein sequence ID" value="MDC0673485.1"/>
    <property type="molecule type" value="Genomic_DNA"/>
</dbReference>
<dbReference type="RefSeq" id="WP_272006587.1">
    <property type="nucleotide sequence ID" value="NZ_JAQNDN010000022.1"/>
</dbReference>
<sequence length="225" mass="24380">MAKRPAARPEAPRPRGRPPKLSREAIARAALQIGFAEVTLVSVAEALKVSHAALYSHVVDRADLARAALDVLYAEAPWPACRGPWRRYLEREAGVLWSLLERDPALVLASAAGGMSPGALAHFNAAARVLIDEGFAPEEALLAVDTVFDLVHDVFVRGQQLVASVTGEDADEAWLDALDRRLRAPTRRAVRNPRRWFERKLKIVLDGIAAGLAPATCDRDEGGAS</sequence>
<dbReference type="SUPFAM" id="SSF48498">
    <property type="entry name" value="Tetracyclin repressor-like, C-terminal domain"/>
    <property type="match status" value="1"/>
</dbReference>
<evidence type="ECO:0000313" key="1">
    <source>
        <dbReference type="EMBL" id="MDC0673485.1"/>
    </source>
</evidence>
<dbReference type="InterPro" id="IPR009057">
    <property type="entry name" value="Homeodomain-like_sf"/>
</dbReference>
<dbReference type="Gene3D" id="1.10.10.60">
    <property type="entry name" value="Homeodomain-like"/>
    <property type="match status" value="1"/>
</dbReference>
<dbReference type="Proteomes" id="UP001217838">
    <property type="component" value="Unassembled WGS sequence"/>
</dbReference>
<keyword evidence="2" id="KW-1185">Reference proteome</keyword>
<evidence type="ECO:0008006" key="3">
    <source>
        <dbReference type="Google" id="ProtNLM"/>
    </source>
</evidence>
<evidence type="ECO:0000313" key="2">
    <source>
        <dbReference type="Proteomes" id="UP001217838"/>
    </source>
</evidence>
<proteinExistence type="predicted"/>
<dbReference type="InterPro" id="IPR036271">
    <property type="entry name" value="Tet_transcr_reg_TetR-rel_C_sf"/>
</dbReference>
<comment type="caution">
    <text evidence="1">The sequence shown here is derived from an EMBL/GenBank/DDBJ whole genome shotgun (WGS) entry which is preliminary data.</text>
</comment>
<accession>A0ABT5BH59</accession>
<reference evidence="1 2" key="1">
    <citation type="submission" date="2022-11" db="EMBL/GenBank/DDBJ databases">
        <title>Minimal conservation of predation-associated metabolite biosynthetic gene clusters underscores biosynthetic potential of Myxococcota including descriptions for ten novel species: Archangium lansinium sp. nov., Myxococcus landrumus sp. nov., Nannocystis bai.</title>
        <authorList>
            <person name="Ahearne A."/>
            <person name="Stevens C."/>
            <person name="Dowd S."/>
        </authorList>
    </citation>
    <scope>NUCLEOTIDE SEQUENCE [LARGE SCALE GENOMIC DNA]</scope>
    <source>
        <strain evidence="1 2">NCELM</strain>
    </source>
</reference>
<protein>
    <recommendedName>
        <fullName evidence="3">Transcriptional regulator, TetR family</fullName>
    </recommendedName>
</protein>
<dbReference type="Gene3D" id="1.10.357.10">
    <property type="entry name" value="Tetracycline Repressor, domain 2"/>
    <property type="match status" value="1"/>
</dbReference>
<organism evidence="1 2">
    <name type="scientific">Nannocystis radixulma</name>
    <dbReference type="NCBI Taxonomy" id="2995305"/>
    <lineage>
        <taxon>Bacteria</taxon>
        <taxon>Pseudomonadati</taxon>
        <taxon>Myxococcota</taxon>
        <taxon>Polyangia</taxon>
        <taxon>Nannocystales</taxon>
        <taxon>Nannocystaceae</taxon>
        <taxon>Nannocystis</taxon>
    </lineage>
</organism>
<dbReference type="SUPFAM" id="SSF46689">
    <property type="entry name" value="Homeodomain-like"/>
    <property type="match status" value="1"/>
</dbReference>